<comment type="caution">
    <text evidence="1">The sequence shown here is derived from an EMBL/GenBank/DDBJ whole genome shotgun (WGS) entry which is preliminary data.</text>
</comment>
<dbReference type="Proteomes" id="UP001303899">
    <property type="component" value="Unassembled WGS sequence"/>
</dbReference>
<protein>
    <submittedName>
        <fullName evidence="1">Uncharacterized protein</fullName>
    </submittedName>
</protein>
<accession>A0ABU5S4J9</accession>
<proteinExistence type="predicted"/>
<sequence>MSVEDIREFLNAGPNWHSRGTFKTDFLKQFSKELRGDTNADFYIDKISPLLVFFHQQHDCLVLK</sequence>
<reference evidence="1 2" key="1">
    <citation type="submission" date="2023-12" db="EMBL/GenBank/DDBJ databases">
        <title>Novel species of the genus Arcicella isolated from rivers.</title>
        <authorList>
            <person name="Lu H."/>
        </authorList>
    </citation>
    <scope>NUCLEOTIDE SEQUENCE [LARGE SCALE GENOMIC DNA]</scope>
    <source>
        <strain evidence="1 2">DC2W</strain>
    </source>
</reference>
<organism evidence="1 2">
    <name type="scientific">Arcicella gelida</name>
    <dbReference type="NCBI Taxonomy" id="2984195"/>
    <lineage>
        <taxon>Bacteria</taxon>
        <taxon>Pseudomonadati</taxon>
        <taxon>Bacteroidota</taxon>
        <taxon>Cytophagia</taxon>
        <taxon>Cytophagales</taxon>
        <taxon>Flectobacillaceae</taxon>
        <taxon>Arcicella</taxon>
    </lineage>
</organism>
<dbReference type="EMBL" id="JAYGIL010000011">
    <property type="protein sequence ID" value="MEA5403387.1"/>
    <property type="molecule type" value="Genomic_DNA"/>
</dbReference>
<name>A0ABU5S4J9_9BACT</name>
<dbReference type="RefSeq" id="WP_323328847.1">
    <property type="nucleotide sequence ID" value="NZ_JAYGIL010000011.1"/>
</dbReference>
<keyword evidence="2" id="KW-1185">Reference proteome</keyword>
<gene>
    <name evidence="1" type="ORF">VB776_10700</name>
</gene>
<evidence type="ECO:0000313" key="2">
    <source>
        <dbReference type="Proteomes" id="UP001303899"/>
    </source>
</evidence>
<evidence type="ECO:0000313" key="1">
    <source>
        <dbReference type="EMBL" id="MEA5403387.1"/>
    </source>
</evidence>